<keyword evidence="1" id="KW-1185">Reference proteome</keyword>
<accession>A0AC58S5G1</accession>
<dbReference type="Proteomes" id="UP000790787">
    <property type="component" value="Chromosome 11"/>
</dbReference>
<protein>
    <submittedName>
        <fullName evidence="2">Secreted RxLR effector protein 161-like</fullName>
    </submittedName>
</protein>
<gene>
    <name evidence="2" type="primary">LOC142165751</name>
</gene>
<evidence type="ECO:0000313" key="2">
    <source>
        <dbReference type="RefSeq" id="XP_075080222.1"/>
    </source>
</evidence>
<evidence type="ECO:0000313" key="1">
    <source>
        <dbReference type="Proteomes" id="UP000790787"/>
    </source>
</evidence>
<sequence length="164" mass="18079">MKDLNEVDTILGIKVKRDNKQVTLSQAHYIDKILTKFSHLGIKGYNTPYDSSVKLTANTGRAVAQLEYASAIGNDHWKAINRVLGYLKYTKHLGICYNGFPNVLEGYSDACWITSVNDNKSTSGWIFTLGGGAIRWASKKQTCISHSTMESKFIALAAAGKEAE</sequence>
<organism evidence="1 2">
    <name type="scientific">Nicotiana tabacum</name>
    <name type="common">Common tobacco</name>
    <dbReference type="NCBI Taxonomy" id="4097"/>
    <lineage>
        <taxon>Eukaryota</taxon>
        <taxon>Viridiplantae</taxon>
        <taxon>Streptophyta</taxon>
        <taxon>Embryophyta</taxon>
        <taxon>Tracheophyta</taxon>
        <taxon>Spermatophyta</taxon>
        <taxon>Magnoliopsida</taxon>
        <taxon>eudicotyledons</taxon>
        <taxon>Gunneridae</taxon>
        <taxon>Pentapetalae</taxon>
        <taxon>asterids</taxon>
        <taxon>lamiids</taxon>
        <taxon>Solanales</taxon>
        <taxon>Solanaceae</taxon>
        <taxon>Nicotianoideae</taxon>
        <taxon>Nicotianeae</taxon>
        <taxon>Nicotiana</taxon>
    </lineage>
</organism>
<proteinExistence type="predicted"/>
<name>A0AC58S5G1_TOBAC</name>
<reference evidence="1" key="1">
    <citation type="journal article" date="2014" name="Nat. Commun.">
        <title>The tobacco genome sequence and its comparison with those of tomato and potato.</title>
        <authorList>
            <person name="Sierro N."/>
            <person name="Battey J.N."/>
            <person name="Ouadi S."/>
            <person name="Bakaher N."/>
            <person name="Bovet L."/>
            <person name="Willig A."/>
            <person name="Goepfert S."/>
            <person name="Peitsch M.C."/>
            <person name="Ivanov N.V."/>
        </authorList>
    </citation>
    <scope>NUCLEOTIDE SEQUENCE [LARGE SCALE GENOMIC DNA]</scope>
</reference>
<dbReference type="RefSeq" id="XP_075080222.1">
    <property type="nucleotide sequence ID" value="XM_075224121.1"/>
</dbReference>
<reference evidence="2" key="2">
    <citation type="submission" date="2025-08" db="UniProtKB">
        <authorList>
            <consortium name="RefSeq"/>
        </authorList>
    </citation>
    <scope>IDENTIFICATION</scope>
    <source>
        <tissue evidence="2">Leaf</tissue>
    </source>
</reference>